<dbReference type="PANTHER" id="PTHR33734">
    <property type="entry name" value="LYSM DOMAIN-CONTAINING GPI-ANCHORED PROTEIN 2"/>
    <property type="match status" value="1"/>
</dbReference>
<dbReference type="Proteomes" id="UP000093514">
    <property type="component" value="Unassembled WGS sequence"/>
</dbReference>
<evidence type="ECO:0000313" key="2">
    <source>
        <dbReference type="EMBL" id="OCL27973.1"/>
    </source>
</evidence>
<dbReference type="SMART" id="SM00257">
    <property type="entry name" value="LysM"/>
    <property type="match status" value="4"/>
</dbReference>
<reference evidence="3" key="1">
    <citation type="submission" date="2016-07" db="EMBL/GenBank/DDBJ databases">
        <authorList>
            <person name="Florea S."/>
            <person name="Webb J.S."/>
            <person name="Jaromczyk J."/>
            <person name="Schardl C.L."/>
        </authorList>
    </citation>
    <scope>NUCLEOTIDE SEQUENCE [LARGE SCALE GENOMIC DNA]</scope>
    <source>
        <strain evidence="3">Z6</strain>
    </source>
</reference>
<dbReference type="RefSeq" id="WP_068714954.1">
    <property type="nucleotide sequence ID" value="NZ_LWDV01000006.1"/>
</dbReference>
<dbReference type="Gene3D" id="3.10.350.10">
    <property type="entry name" value="LysM domain"/>
    <property type="match status" value="4"/>
</dbReference>
<dbReference type="SUPFAM" id="SSF54106">
    <property type="entry name" value="LysM domain"/>
    <property type="match status" value="4"/>
</dbReference>
<feature type="domain" description="LysM" evidence="1">
    <location>
        <begin position="123"/>
        <end position="167"/>
    </location>
</feature>
<evidence type="ECO:0000313" key="3">
    <source>
        <dbReference type="Proteomes" id="UP000093514"/>
    </source>
</evidence>
<keyword evidence="3" id="KW-1185">Reference proteome</keyword>
<dbReference type="Pfam" id="PF01476">
    <property type="entry name" value="LysM"/>
    <property type="match status" value="4"/>
</dbReference>
<proteinExistence type="predicted"/>
<dbReference type="PANTHER" id="PTHR33734:SF22">
    <property type="entry name" value="MEMBRANE-BOUND LYTIC MUREIN TRANSGLYCOSYLASE D"/>
    <property type="match status" value="1"/>
</dbReference>
<sequence length="231" mass="24798">MPQNCPNGTLYTIRPGDSVYNLAGRFEITVESIIAANPNIDPANLQVGQQICIPVKDISGPCESGFFYTVVLGDTFFNIARRFNITTEALAAANPGVDPNKLQIGQEICVPAPTPSVRPCEGRFYTVKPGETFVSIAKKFGYTLDVLLVINSGIDPKQLRAGQEICLPPAPTPGAEPVPCPGGSIYIVELGDTFYTIAEKYSVPIEDLKKANPQIKDINKLDAGTPICIPS</sequence>
<comment type="caution">
    <text evidence="2">The sequence shown here is derived from an EMBL/GenBank/DDBJ whole genome shotgun (WGS) entry which is preliminary data.</text>
</comment>
<dbReference type="CDD" id="cd00118">
    <property type="entry name" value="LysM"/>
    <property type="match status" value="4"/>
</dbReference>
<dbReference type="AlphaFoldDB" id="A0A1C0AC58"/>
<dbReference type="EMBL" id="LWDV01000006">
    <property type="protein sequence ID" value="OCL27973.1"/>
    <property type="molecule type" value="Genomic_DNA"/>
</dbReference>
<feature type="domain" description="LysM" evidence="1">
    <location>
        <begin position="9"/>
        <end position="53"/>
    </location>
</feature>
<dbReference type="InterPro" id="IPR036779">
    <property type="entry name" value="LysM_dom_sf"/>
</dbReference>
<reference evidence="2 3" key="2">
    <citation type="submission" date="2016-08" db="EMBL/GenBank/DDBJ databases">
        <title>Orenia metallireducens sp. nov. strain Z6, a Novel Metal-reducing Firmicute from the Deep Subsurface.</title>
        <authorList>
            <person name="Maxim B.I."/>
            <person name="Kenneth K."/>
            <person name="Flynn T.M."/>
            <person name="Oloughlin E.J."/>
            <person name="Locke R.A."/>
            <person name="Weber J.R."/>
            <person name="Egan S.M."/>
            <person name="Mackie R.I."/>
            <person name="Cann I.K."/>
        </authorList>
    </citation>
    <scope>NUCLEOTIDE SEQUENCE [LARGE SCALE GENOMIC DNA]</scope>
    <source>
        <strain evidence="2 3">Z6</strain>
    </source>
</reference>
<accession>A0A1C0AC58</accession>
<dbReference type="InterPro" id="IPR018392">
    <property type="entry name" value="LysM"/>
</dbReference>
<dbReference type="GO" id="GO:0008932">
    <property type="term" value="F:lytic endotransglycosylase activity"/>
    <property type="evidence" value="ECO:0007669"/>
    <property type="project" value="TreeGrafter"/>
</dbReference>
<evidence type="ECO:0000259" key="1">
    <source>
        <dbReference type="PROSITE" id="PS51782"/>
    </source>
</evidence>
<dbReference type="OrthoDB" id="9811296at2"/>
<feature type="domain" description="LysM" evidence="1">
    <location>
        <begin position="184"/>
        <end position="229"/>
    </location>
</feature>
<protein>
    <submittedName>
        <fullName evidence="2">Peptidoglycan-binding protein LysM</fullName>
    </submittedName>
</protein>
<gene>
    <name evidence="2" type="ORF">U472_01875</name>
</gene>
<dbReference type="PROSITE" id="PS51782">
    <property type="entry name" value="LYSM"/>
    <property type="match status" value="4"/>
</dbReference>
<feature type="domain" description="LysM" evidence="1">
    <location>
        <begin position="66"/>
        <end position="110"/>
    </location>
</feature>
<organism evidence="2 3">
    <name type="scientific">Orenia metallireducens</name>
    <dbReference type="NCBI Taxonomy" id="1413210"/>
    <lineage>
        <taxon>Bacteria</taxon>
        <taxon>Bacillati</taxon>
        <taxon>Bacillota</taxon>
        <taxon>Clostridia</taxon>
        <taxon>Halanaerobiales</taxon>
        <taxon>Halobacteroidaceae</taxon>
        <taxon>Orenia</taxon>
    </lineage>
</organism>
<name>A0A1C0AC58_9FIRM</name>